<dbReference type="EMBL" id="CP063189">
    <property type="protein sequence ID" value="WCZ33363.1"/>
    <property type="molecule type" value="Genomic_DNA"/>
</dbReference>
<feature type="domain" description="Glycosyl transferase family 28 C-terminal" evidence="3">
    <location>
        <begin position="228"/>
        <end position="285"/>
    </location>
</feature>
<organism evidence="4 5">
    <name type="scientific">Corynebacterium massiliense DSM 45435</name>
    <dbReference type="NCBI Taxonomy" id="1121364"/>
    <lineage>
        <taxon>Bacteria</taxon>
        <taxon>Bacillati</taxon>
        <taxon>Actinomycetota</taxon>
        <taxon>Actinomycetes</taxon>
        <taxon>Mycobacteriales</taxon>
        <taxon>Corynebacteriaceae</taxon>
        <taxon>Corynebacterium</taxon>
    </lineage>
</organism>
<reference evidence="4 5" key="1">
    <citation type="submission" date="2020-10" db="EMBL/GenBank/DDBJ databases">
        <title>Complete genome sequence of Corynebacterium massiliense DSM 45435, type strain of Corynebacterium massiliense.</title>
        <authorList>
            <person name="Busche T."/>
            <person name="Kalinowski J."/>
            <person name="Ruckert C."/>
        </authorList>
    </citation>
    <scope>NUCLEOTIDE SEQUENCE [LARGE SCALE GENOMIC DNA]</scope>
    <source>
        <strain evidence="4 5">DSM 45435</strain>
    </source>
</reference>
<protein>
    <submittedName>
        <fullName evidence="4">UDP-N-acetylglucosamine--N-acetylmuramyl-(Pentapeptide) pyrophosphoryl-undecaprenol N-acetylglucosamine transferase</fullName>
        <ecNumber evidence="4">2.4.1.227</ecNumber>
    </submittedName>
</protein>
<keyword evidence="4" id="KW-0328">Glycosyltransferase</keyword>
<dbReference type="SUPFAM" id="SSF53756">
    <property type="entry name" value="UDP-Glycosyltransferase/glycogen phosphorylase"/>
    <property type="match status" value="1"/>
</dbReference>
<accession>A0ABY7UAT2</accession>
<dbReference type="PANTHER" id="PTHR21015:SF22">
    <property type="entry name" value="GLYCOSYLTRANSFERASE"/>
    <property type="match status" value="1"/>
</dbReference>
<name>A0ABY7UAT2_9CORY</name>
<evidence type="ECO:0000256" key="2">
    <source>
        <dbReference type="SAM" id="MobiDB-lite"/>
    </source>
</evidence>
<dbReference type="PANTHER" id="PTHR21015">
    <property type="entry name" value="UDP-N-ACETYLGLUCOSAMINE--N-ACETYLMURAMYL-(PENTAPEPTIDE) PYROPHOSPHORYL-UNDECAPRENOL N-ACETYLGLUCOSAMINE TRANSFERASE 1"/>
    <property type="match status" value="1"/>
</dbReference>
<gene>
    <name evidence="4" type="primary">murG2</name>
    <name evidence="4" type="ORF">CMASS_09760</name>
</gene>
<evidence type="ECO:0000313" key="4">
    <source>
        <dbReference type="EMBL" id="WCZ33363.1"/>
    </source>
</evidence>
<keyword evidence="5" id="KW-1185">Reference proteome</keyword>
<dbReference type="EC" id="2.4.1.227" evidence="4"/>
<dbReference type="Proteomes" id="UP001220064">
    <property type="component" value="Chromosome"/>
</dbReference>
<sequence length="332" mass="35127">MRIGFYTHHHGSGHLRRALTIAEELASRGHATSIASSRASAGVDVALPLDNEPGPGDTGFPDPDAHSAFHWAPAHNPGLSARMARLAQWVTEFRPDVVHVDVSVEVAVFLRLLGVPVTVQAMPGVRDDAPHQLAYRLAAGIIAAWPDWVPLNAGLAPHADRVHRVGGISRFPSTGRETNAAFREAGTRHIVVLRGAGGHAHGDQFWEETAAQVPDTAWRILGGKDTVADPSPLLRAADLVISAAGQNSVADIAACGAPAIVTAEERPFGEQEATARVLREAGLTAPAPAHDAGWPEAVARALARPKDRADWEKWQTRGAASRAADALERAGT</sequence>
<feature type="compositionally biased region" description="Basic and acidic residues" evidence="2">
    <location>
        <begin position="306"/>
        <end position="315"/>
    </location>
</feature>
<dbReference type="RefSeq" id="WP_022863502.1">
    <property type="nucleotide sequence ID" value="NZ_ATVG01000011.1"/>
</dbReference>
<proteinExistence type="predicted"/>
<dbReference type="Pfam" id="PF04101">
    <property type="entry name" value="Glyco_tran_28_C"/>
    <property type="match status" value="1"/>
</dbReference>
<keyword evidence="1 4" id="KW-0808">Transferase</keyword>
<evidence type="ECO:0000259" key="3">
    <source>
        <dbReference type="Pfam" id="PF04101"/>
    </source>
</evidence>
<evidence type="ECO:0000256" key="1">
    <source>
        <dbReference type="ARBA" id="ARBA00022679"/>
    </source>
</evidence>
<dbReference type="Gene3D" id="3.40.50.2000">
    <property type="entry name" value="Glycogen Phosphorylase B"/>
    <property type="match status" value="2"/>
</dbReference>
<feature type="region of interest" description="Disordered" evidence="2">
    <location>
        <begin position="306"/>
        <end position="332"/>
    </location>
</feature>
<dbReference type="InterPro" id="IPR007235">
    <property type="entry name" value="Glyco_trans_28_C"/>
</dbReference>
<evidence type="ECO:0000313" key="5">
    <source>
        <dbReference type="Proteomes" id="UP001220064"/>
    </source>
</evidence>
<dbReference type="GO" id="GO:0016757">
    <property type="term" value="F:glycosyltransferase activity"/>
    <property type="evidence" value="ECO:0007669"/>
    <property type="project" value="UniProtKB-KW"/>
</dbReference>